<dbReference type="GO" id="GO:0005761">
    <property type="term" value="C:mitochondrial ribosome"/>
    <property type="evidence" value="ECO:0007669"/>
    <property type="project" value="InterPro"/>
</dbReference>
<dbReference type="InterPro" id="IPR043151">
    <property type="entry name" value="BAH_sf"/>
</dbReference>
<dbReference type="Pfam" id="PF06984">
    <property type="entry name" value="MRP-L47"/>
    <property type="match status" value="1"/>
</dbReference>
<feature type="compositionally biased region" description="Polar residues" evidence="7">
    <location>
        <begin position="1145"/>
        <end position="1163"/>
    </location>
</feature>
<feature type="region of interest" description="Disordered" evidence="7">
    <location>
        <begin position="801"/>
        <end position="949"/>
    </location>
</feature>
<dbReference type="InterPro" id="IPR017923">
    <property type="entry name" value="TFIIS_N"/>
</dbReference>
<comment type="caution">
    <text evidence="10">The sequence shown here is derived from an EMBL/GenBank/DDBJ whole genome shotgun (WGS) entry which is preliminary data.</text>
</comment>
<dbReference type="SUPFAM" id="SSF47676">
    <property type="entry name" value="Conserved domain common to transcription factors TFIIS, elongin A, CRSP70"/>
    <property type="match status" value="1"/>
</dbReference>
<comment type="subcellular location">
    <subcellularLocation>
        <location evidence="1 6">Nucleus</location>
    </subcellularLocation>
</comment>
<name>A0A498I6M7_MALDO</name>
<evidence type="ECO:0000256" key="6">
    <source>
        <dbReference type="PROSITE-ProRule" id="PRU00649"/>
    </source>
</evidence>
<dbReference type="Gene3D" id="6.10.330.20">
    <property type="match status" value="1"/>
</dbReference>
<feature type="compositionally biased region" description="Polar residues" evidence="7">
    <location>
        <begin position="1329"/>
        <end position="1361"/>
    </location>
</feature>
<evidence type="ECO:0000256" key="4">
    <source>
        <dbReference type="ARBA" id="ARBA00023242"/>
    </source>
</evidence>
<proteinExistence type="inferred from homology"/>
<dbReference type="EMBL" id="RDQH01000340">
    <property type="protein sequence ID" value="RXH77597.1"/>
    <property type="molecule type" value="Genomic_DNA"/>
</dbReference>
<dbReference type="SMART" id="SM00509">
    <property type="entry name" value="TFS2N"/>
    <property type="match status" value="1"/>
</dbReference>
<evidence type="ECO:0000256" key="3">
    <source>
        <dbReference type="ARBA" id="ARBA00022980"/>
    </source>
</evidence>
<dbReference type="CDD" id="cd00427">
    <property type="entry name" value="Ribosomal_L29_HIP"/>
    <property type="match status" value="1"/>
</dbReference>
<dbReference type="PANTHER" id="PTHR46548:SF1">
    <property type="entry name" value="BAH AND TFIIS DOMAIN-CONTAINING PROTEIN-RELATED"/>
    <property type="match status" value="1"/>
</dbReference>
<dbReference type="Proteomes" id="UP000290289">
    <property type="component" value="Chromosome 14"/>
</dbReference>
<feature type="compositionally biased region" description="Low complexity" evidence="7">
    <location>
        <begin position="813"/>
        <end position="827"/>
    </location>
</feature>
<dbReference type="InterPro" id="IPR001025">
    <property type="entry name" value="BAH_dom"/>
</dbReference>
<protein>
    <recommendedName>
        <fullName evidence="12">TFIIS N-terminal domain-containing protein</fullName>
    </recommendedName>
</protein>
<feature type="region of interest" description="Disordered" evidence="7">
    <location>
        <begin position="1066"/>
        <end position="1121"/>
    </location>
</feature>
<dbReference type="SMART" id="SM00439">
    <property type="entry name" value="BAH"/>
    <property type="match status" value="1"/>
</dbReference>
<dbReference type="PROSITE" id="PS51319">
    <property type="entry name" value="TFIIS_N"/>
    <property type="match status" value="1"/>
</dbReference>
<evidence type="ECO:0000256" key="7">
    <source>
        <dbReference type="SAM" id="MobiDB-lite"/>
    </source>
</evidence>
<feature type="compositionally biased region" description="Polar residues" evidence="7">
    <location>
        <begin position="1016"/>
        <end position="1029"/>
    </location>
</feature>
<evidence type="ECO:0000256" key="5">
    <source>
        <dbReference type="ARBA" id="ARBA00023274"/>
    </source>
</evidence>
<dbReference type="Gene3D" id="1.20.930.10">
    <property type="entry name" value="Conserved domain common to transcription factors TFIIS, elongin A, CRSP70"/>
    <property type="match status" value="1"/>
</dbReference>
<dbReference type="GO" id="GO:0005634">
    <property type="term" value="C:nucleus"/>
    <property type="evidence" value="ECO:0007669"/>
    <property type="project" value="UniProtKB-SubCell"/>
</dbReference>
<dbReference type="Pfam" id="PF08711">
    <property type="entry name" value="Med26"/>
    <property type="match status" value="1"/>
</dbReference>
<dbReference type="SUPFAM" id="SSF46561">
    <property type="entry name" value="Ribosomal protein L29 (L29p)"/>
    <property type="match status" value="1"/>
</dbReference>
<feature type="compositionally biased region" description="Basic and acidic residues" evidence="7">
    <location>
        <begin position="1304"/>
        <end position="1314"/>
    </location>
</feature>
<dbReference type="Pfam" id="PF01426">
    <property type="entry name" value="BAH"/>
    <property type="match status" value="1"/>
</dbReference>
<feature type="region of interest" description="Disordered" evidence="7">
    <location>
        <begin position="967"/>
        <end position="1029"/>
    </location>
</feature>
<feature type="region of interest" description="Disordered" evidence="7">
    <location>
        <begin position="1304"/>
        <end position="1376"/>
    </location>
</feature>
<comment type="similarity">
    <text evidence="2">Belongs to the universal ribosomal protein uL29 family.</text>
</comment>
<evidence type="ECO:0000256" key="1">
    <source>
        <dbReference type="ARBA" id="ARBA00004123"/>
    </source>
</evidence>
<dbReference type="CDD" id="cd00183">
    <property type="entry name" value="TFIIS_I"/>
    <property type="match status" value="1"/>
</dbReference>
<keyword evidence="5" id="KW-0687">Ribonucleoprotein</keyword>
<dbReference type="GO" id="GO:0003735">
    <property type="term" value="F:structural constituent of ribosome"/>
    <property type="evidence" value="ECO:0007669"/>
    <property type="project" value="InterPro"/>
</dbReference>
<dbReference type="Gene3D" id="2.30.30.490">
    <property type="match status" value="1"/>
</dbReference>
<dbReference type="InterPro" id="IPR036049">
    <property type="entry name" value="Ribosomal_uL29_sf"/>
</dbReference>
<dbReference type="InterPro" id="IPR003617">
    <property type="entry name" value="TFIIS/CRSP70_N_sub"/>
</dbReference>
<evidence type="ECO:0008006" key="12">
    <source>
        <dbReference type="Google" id="ProtNLM"/>
    </source>
</evidence>
<dbReference type="InterPro" id="IPR010729">
    <property type="entry name" value="Ribosomal_uL29_mit"/>
</dbReference>
<dbReference type="GO" id="GO:0003682">
    <property type="term" value="F:chromatin binding"/>
    <property type="evidence" value="ECO:0007669"/>
    <property type="project" value="InterPro"/>
</dbReference>
<dbReference type="GO" id="GO:0006412">
    <property type="term" value="P:translation"/>
    <property type="evidence" value="ECO:0007669"/>
    <property type="project" value="InterPro"/>
</dbReference>
<accession>A0A498I6M7</accession>
<feature type="region of interest" description="Disordered" evidence="7">
    <location>
        <begin position="1145"/>
        <end position="1193"/>
    </location>
</feature>
<dbReference type="PANTHER" id="PTHR46548">
    <property type="entry name" value="BAH AND TFIIS DOMAIN-CONTAINING PROTEIN-RELATED"/>
    <property type="match status" value="1"/>
</dbReference>
<reference evidence="10 11" key="1">
    <citation type="submission" date="2018-10" db="EMBL/GenBank/DDBJ databases">
        <title>A high-quality apple genome assembly.</title>
        <authorList>
            <person name="Hu J."/>
        </authorList>
    </citation>
    <scope>NUCLEOTIDE SEQUENCE [LARGE SCALE GENOMIC DNA]</scope>
    <source>
        <strain evidence="11">cv. HFTH1</strain>
        <tissue evidence="10">Young leaf</tissue>
    </source>
</reference>
<organism evidence="10 11">
    <name type="scientific">Malus domestica</name>
    <name type="common">Apple</name>
    <name type="synonym">Pyrus malus</name>
    <dbReference type="NCBI Taxonomy" id="3750"/>
    <lineage>
        <taxon>Eukaryota</taxon>
        <taxon>Viridiplantae</taxon>
        <taxon>Streptophyta</taxon>
        <taxon>Embryophyta</taxon>
        <taxon>Tracheophyta</taxon>
        <taxon>Spermatophyta</taxon>
        <taxon>Magnoliopsida</taxon>
        <taxon>eudicotyledons</taxon>
        <taxon>Gunneridae</taxon>
        <taxon>Pentapetalae</taxon>
        <taxon>rosids</taxon>
        <taxon>fabids</taxon>
        <taxon>Rosales</taxon>
        <taxon>Rosaceae</taxon>
        <taxon>Amygdaloideae</taxon>
        <taxon>Maleae</taxon>
        <taxon>Malus</taxon>
    </lineage>
</organism>
<feature type="compositionally biased region" description="Polar residues" evidence="7">
    <location>
        <begin position="498"/>
        <end position="510"/>
    </location>
</feature>
<feature type="compositionally biased region" description="Polar residues" evidence="7">
    <location>
        <begin position="876"/>
        <end position="888"/>
    </location>
</feature>
<sequence length="1922" mass="207161">MGRILALIVNPITWKSPNDEKASEIAIARVPFSLESSASIHHDPKSGPQKRRRQPPQVSSFWVFLLLLFSHHLYCFTVSVNWLDACSVPSNNLCLRKCPKEVYFVFVLGFQREMVLVFSGIWFSDVLALLCRNLSTMIQVARYFRRTLFSAAKSETSAAASAARSTEYNPLEEFFEKDRSQEEEKPVVYGRSWKAAELRLKSWDDLNKLWYVLLKEKNMLMTQRQMLHAQNLRFPNPERLPKVRKSMCRIKHVLTERAIEEPDPRRSAEMKRMINSLRDRGRDWGKCKAMHGRGSEERKRSWHMLKVPTRVCVANGSSSSPSSLPNSFFKDGRKISVGDCALFKPPQDSPPFIGIIRCVTTGREKKLKLGVNWLYRPSEIKLGKGILLDAALNEIFYSFHKDEIPAASLLHPCKVAFLPKGVDLPSGISSFVCRRVYDITNNCLWWLTDQDFINERQEEVDQLLYKTQVEMHATVQSGGRSPKPMNGPTSASQLKVVSDGVQNSGSSFSSLVKGKKRERGDQGSEPVKRERTMKTDDGDSGSFRQETTLKSEIAKITEKGGLLDSEGVEKLLQLMIPDENEKKIDLAGRLMLANVIAATDKFDCLSQFVLRGVPVFDEWIQEVGHKGKIGDGNGPKDSDKSIEEFLLVLLRALDKLPVNLEALQMCNIGKSVNHLRTHKNLEIQKKVRSLVDKWKKQVEAEMDAKSNSNAAVSWSARPRFPEVSHGGNRHSGGSVDVAVKSSVTQLSVSKSASVKLVHGDGITKSASVSPGSLKSVPSPVSASSNLKDGLPRVVAVGVTVDLPSTTPRDEKSSSSSQSHNNSQSCSNDHARTGGISGKEDARSSTAGSMNVKVSGGSSRPRKSTNGFPGSALSVVQRETLSSRSSSLHKNPVPEKSSQPGLTSEKVLDGPSAEGNGPKLIVKIPNCGRSPAQSGSGGSSEDPLNTISRAASPMQKVEAYRAMVNSDVNNESWQSNDFKDVLTGSDEGDGSPAAVTDEEHDRPGDNSKKIAEVPKAASSSSGNEKSGNLQDASFSSIHALIESCAKYSEGNASLSAGDELGMNLLASVAGEMSKSESPTDSPQRSTPVSECLCKGTDPRVKSPPVDELARDENQSNDVADDECENHGVAFTTSGAKNGVVQSFSSLPEQSSVAEDTGNLCSSSRSFHHSAEPTPESKEKSMEVTLAPFTASPPSTVEKAMDGEGVPLQDKKVVGGVSADVISENKVSDVSSRVVVGNEAIEEHSLYPEFDVDGMIKTSSYEGSVHTEEKPSSLKKHSELVNGTCEEALLSSSFRKGLISEKVSELKAETTDEKDGPSYCNQAENPRLDSESNGPGTLKTENNDLTTPGSQALGGSSSAVTDNTGEDVEENMKTKETNDQVVEPGIRKVSPDIPMQEVEEYLRPKSSKLTNMKAEEAEECTSTTADASSVSAAGAADVDAKVEFDLNEGFNADDGKYAEPNNLTVPGCSTALRLISPVPFAVSSVSSGLPASVSVPAAAKGPCVPPDDLLKSKGAEVGWRGSAATSAFRPAEPRKVQEFPLGTSISVPEPTPSKKGRPTLDIDLNIPDERILEDMASQSSAQETSSIADTINNKAFAGDQSMSIAPVHSSGGLDLDLNQVDEASEMVNYPLSNSHRMDNQILSIKSGGPVNGEVSLCRDFDLNNGPVVDELCAEPAVFSQHAMSSVPSQPPVSGFRMNNTEVGNFSSWFPPGNTYSAVAIPSIISDRGEQPFPVVATGGPQTMLGPPSGSNPFNPDLYRVGSVLSPSPAVPYPSTSFPYPVFPFGSNFPLPSAAFPGGSATYLDSSSAGRLFPGVRSQLLGPAGVVSSNYPRPYVVNLPDGSNNSSGESSRKWGRQGLDLNAGPGGPDLDGRDVTSPLVPRQLSVASSQAMAEDQARMFQMQGGTFKRKEPEGGWDAYRQSSWK</sequence>
<feature type="compositionally biased region" description="Basic and acidic residues" evidence="7">
    <location>
        <begin position="996"/>
        <end position="1011"/>
    </location>
</feature>
<keyword evidence="3" id="KW-0689">Ribosomal protein</keyword>
<feature type="region of interest" description="Disordered" evidence="7">
    <location>
        <begin position="1540"/>
        <end position="1559"/>
    </location>
</feature>
<feature type="region of interest" description="Disordered" evidence="7">
    <location>
        <begin position="498"/>
        <end position="544"/>
    </location>
</feature>
<dbReference type="InterPro" id="IPR035441">
    <property type="entry name" value="TFIIS/LEDGF_dom_sf"/>
</dbReference>
<dbReference type="STRING" id="3750.A0A498I6M7"/>
<feature type="compositionally biased region" description="Basic and acidic residues" evidence="7">
    <location>
        <begin position="518"/>
        <end position="537"/>
    </location>
</feature>
<evidence type="ECO:0000259" key="9">
    <source>
        <dbReference type="PROSITE" id="PS51319"/>
    </source>
</evidence>
<dbReference type="InterPro" id="IPR038340">
    <property type="entry name" value="MRP-L47_sf"/>
</dbReference>
<evidence type="ECO:0000313" key="10">
    <source>
        <dbReference type="EMBL" id="RXH77597.1"/>
    </source>
</evidence>
<evidence type="ECO:0000259" key="8">
    <source>
        <dbReference type="PROSITE" id="PS51038"/>
    </source>
</evidence>
<dbReference type="GO" id="GO:1990904">
    <property type="term" value="C:ribonucleoprotein complex"/>
    <property type="evidence" value="ECO:0007669"/>
    <property type="project" value="UniProtKB-KW"/>
</dbReference>
<keyword evidence="4 6" id="KW-0539">Nucleus</keyword>
<feature type="region of interest" description="Disordered" evidence="7">
    <location>
        <begin position="762"/>
        <end position="786"/>
    </location>
</feature>
<dbReference type="PROSITE" id="PS51038">
    <property type="entry name" value="BAH"/>
    <property type="match status" value="1"/>
</dbReference>
<dbReference type="InterPro" id="IPR001854">
    <property type="entry name" value="Ribosomal_uL29"/>
</dbReference>
<feature type="domain" description="TFIIS N-terminal" evidence="9">
    <location>
        <begin position="621"/>
        <end position="701"/>
    </location>
</feature>
<feature type="compositionally biased region" description="Polar residues" evidence="7">
    <location>
        <begin position="1074"/>
        <end position="1087"/>
    </location>
</feature>
<evidence type="ECO:0000256" key="2">
    <source>
        <dbReference type="ARBA" id="ARBA00009254"/>
    </source>
</evidence>
<keyword evidence="11" id="KW-1185">Reference proteome</keyword>
<gene>
    <name evidence="10" type="ORF">DVH24_039568</name>
</gene>
<feature type="region of interest" description="Disordered" evidence="7">
    <location>
        <begin position="1833"/>
        <end position="1922"/>
    </location>
</feature>
<evidence type="ECO:0000313" key="11">
    <source>
        <dbReference type="Proteomes" id="UP000290289"/>
    </source>
</evidence>
<feature type="compositionally biased region" description="Basic and acidic residues" evidence="7">
    <location>
        <begin position="1167"/>
        <end position="1180"/>
    </location>
</feature>
<feature type="domain" description="BAH" evidence="8">
    <location>
        <begin position="333"/>
        <end position="448"/>
    </location>
</feature>